<reference evidence="3" key="1">
    <citation type="submission" date="2022-07" db="EMBL/GenBank/DDBJ databases">
        <authorList>
            <person name="Li W.-J."/>
            <person name="Deng Q.-Q."/>
        </authorList>
    </citation>
    <scope>NUCLEOTIDE SEQUENCE</scope>
    <source>
        <strain evidence="3">SYSU M60031</strain>
    </source>
</reference>
<dbReference type="RefSeq" id="WP_254757963.1">
    <property type="nucleotide sequence ID" value="NZ_JANCLT010000002.1"/>
</dbReference>
<gene>
    <name evidence="3" type="ORF">NK662_05855</name>
</gene>
<keyword evidence="1" id="KW-0175">Coiled coil</keyword>
<dbReference type="Proteomes" id="UP001156102">
    <property type="component" value="Unassembled WGS sequence"/>
</dbReference>
<evidence type="ECO:0000256" key="2">
    <source>
        <dbReference type="SAM" id="SignalP"/>
    </source>
</evidence>
<dbReference type="EMBL" id="JANCLT010000002">
    <property type="protein sequence ID" value="MCP8968063.1"/>
    <property type="molecule type" value="Genomic_DNA"/>
</dbReference>
<evidence type="ECO:0000313" key="3">
    <source>
        <dbReference type="EMBL" id="MCP8968063.1"/>
    </source>
</evidence>
<dbReference type="AlphaFoldDB" id="A0AA41X859"/>
<feature type="coiled-coil region" evidence="1">
    <location>
        <begin position="47"/>
        <end position="74"/>
    </location>
</feature>
<keyword evidence="2" id="KW-0732">Signal</keyword>
<protein>
    <submittedName>
        <fullName evidence="3">Uncharacterized protein</fullName>
    </submittedName>
</protein>
<evidence type="ECO:0000313" key="4">
    <source>
        <dbReference type="Proteomes" id="UP001156102"/>
    </source>
</evidence>
<organism evidence="3 4">
    <name type="scientific">Ectobacillus ponti</name>
    <dbReference type="NCBI Taxonomy" id="2961894"/>
    <lineage>
        <taxon>Bacteria</taxon>
        <taxon>Bacillati</taxon>
        <taxon>Bacillota</taxon>
        <taxon>Bacilli</taxon>
        <taxon>Bacillales</taxon>
        <taxon>Bacillaceae</taxon>
        <taxon>Ectobacillus</taxon>
    </lineage>
</organism>
<name>A0AA41X859_9BACI</name>
<accession>A0AA41X859</accession>
<proteinExistence type="predicted"/>
<feature type="chain" id="PRO_5041428555" evidence="2">
    <location>
        <begin position="21"/>
        <end position="187"/>
    </location>
</feature>
<sequence>MSVTAKTLSLVLAGTFGLTAAVYSGGDYLNDIKGNYSKLQEKIVLTADEAKTKIDSANGLVQTLEKAFEDQKAETTKANTEITTAKTEMGKANQAIADANADMSAVKTFGDGVVSATSGDQVTVNVTSTYEVVSGQSLAIANVAGTTKKRVVNPNSAAVNVSVNNTTVSLAGGDVLYVDQGATVVQQ</sequence>
<keyword evidence="4" id="KW-1185">Reference proteome</keyword>
<comment type="caution">
    <text evidence="3">The sequence shown here is derived from an EMBL/GenBank/DDBJ whole genome shotgun (WGS) entry which is preliminary data.</text>
</comment>
<feature type="signal peptide" evidence="2">
    <location>
        <begin position="1"/>
        <end position="20"/>
    </location>
</feature>
<evidence type="ECO:0000256" key="1">
    <source>
        <dbReference type="SAM" id="Coils"/>
    </source>
</evidence>